<comment type="similarity">
    <text evidence="1">Belongs to the sigma-70 factor family. ECF subfamily.</text>
</comment>
<evidence type="ECO:0000256" key="1">
    <source>
        <dbReference type="ARBA" id="ARBA00010641"/>
    </source>
</evidence>
<comment type="caution">
    <text evidence="6">The sequence shown here is derived from an EMBL/GenBank/DDBJ whole genome shotgun (WGS) entry which is preliminary data.</text>
</comment>
<evidence type="ECO:0000256" key="3">
    <source>
        <dbReference type="ARBA" id="ARBA00023082"/>
    </source>
</evidence>
<dbReference type="InterPro" id="IPR036388">
    <property type="entry name" value="WH-like_DNA-bd_sf"/>
</dbReference>
<sequence>MNNNPKISTEKAVIPLKHFETIMIYEDKTDQEIWKSFNLGDEMAFNYIYRIYVRELYRYGVQFSKDEELVKDCIQNLFIYLRRKRGELSEVVSIKAYLYKCIQSEIFKNRKTEARNRSIEENFGEHSFSVEVSPETSLIDKESALSRHELLSRSLNQLTAKQRQAILLFYEDGLSYKEISALMDFSEVKTARKLIYRALASLKELIKPTTKH</sequence>
<proteinExistence type="inferred from homology"/>
<dbReference type="InterPro" id="IPR013324">
    <property type="entry name" value="RNA_pol_sigma_r3/r4-like"/>
</dbReference>
<accession>A0ABN1N0F7</accession>
<dbReference type="InterPro" id="IPR013325">
    <property type="entry name" value="RNA_pol_sigma_r2"/>
</dbReference>
<evidence type="ECO:0000313" key="6">
    <source>
        <dbReference type="EMBL" id="GAA0879248.1"/>
    </source>
</evidence>
<dbReference type="Pfam" id="PF08281">
    <property type="entry name" value="Sigma70_r4_2"/>
    <property type="match status" value="1"/>
</dbReference>
<dbReference type="CDD" id="cd06171">
    <property type="entry name" value="Sigma70_r4"/>
    <property type="match status" value="1"/>
</dbReference>
<evidence type="ECO:0000256" key="2">
    <source>
        <dbReference type="ARBA" id="ARBA00023015"/>
    </source>
</evidence>
<evidence type="ECO:0000256" key="4">
    <source>
        <dbReference type="ARBA" id="ARBA00023163"/>
    </source>
</evidence>
<dbReference type="RefSeq" id="WP_343851464.1">
    <property type="nucleotide sequence ID" value="NZ_BAAAFI010000010.1"/>
</dbReference>
<dbReference type="PANTHER" id="PTHR43133">
    <property type="entry name" value="RNA POLYMERASE ECF-TYPE SIGMA FACTO"/>
    <property type="match status" value="1"/>
</dbReference>
<keyword evidence="4" id="KW-0804">Transcription</keyword>
<gene>
    <name evidence="6" type="ORF">GCM10009119_22160</name>
</gene>
<keyword evidence="2" id="KW-0805">Transcription regulation</keyword>
<keyword evidence="3" id="KW-0731">Sigma factor</keyword>
<organism evidence="6 7">
    <name type="scientific">Algoriphagus jejuensis</name>
    <dbReference type="NCBI Taxonomy" id="419934"/>
    <lineage>
        <taxon>Bacteria</taxon>
        <taxon>Pseudomonadati</taxon>
        <taxon>Bacteroidota</taxon>
        <taxon>Cytophagia</taxon>
        <taxon>Cytophagales</taxon>
        <taxon>Cyclobacteriaceae</taxon>
        <taxon>Algoriphagus</taxon>
    </lineage>
</organism>
<dbReference type="Proteomes" id="UP001500469">
    <property type="component" value="Unassembled WGS sequence"/>
</dbReference>
<dbReference type="SUPFAM" id="SSF88946">
    <property type="entry name" value="Sigma2 domain of RNA polymerase sigma factors"/>
    <property type="match status" value="1"/>
</dbReference>
<name>A0ABN1N0F7_9BACT</name>
<dbReference type="NCBIfam" id="TIGR02937">
    <property type="entry name" value="sigma70-ECF"/>
    <property type="match status" value="1"/>
</dbReference>
<protein>
    <submittedName>
        <fullName evidence="6">Sigma-70 family RNA polymerase sigma factor</fullName>
    </submittedName>
</protein>
<dbReference type="SUPFAM" id="SSF88659">
    <property type="entry name" value="Sigma3 and sigma4 domains of RNA polymerase sigma factors"/>
    <property type="match status" value="1"/>
</dbReference>
<evidence type="ECO:0000259" key="5">
    <source>
        <dbReference type="Pfam" id="PF08281"/>
    </source>
</evidence>
<keyword evidence="7" id="KW-1185">Reference proteome</keyword>
<reference evidence="6 7" key="1">
    <citation type="journal article" date="2019" name="Int. J. Syst. Evol. Microbiol.">
        <title>The Global Catalogue of Microorganisms (GCM) 10K type strain sequencing project: providing services to taxonomists for standard genome sequencing and annotation.</title>
        <authorList>
            <consortium name="The Broad Institute Genomics Platform"/>
            <consortium name="The Broad Institute Genome Sequencing Center for Infectious Disease"/>
            <person name="Wu L."/>
            <person name="Ma J."/>
        </authorList>
    </citation>
    <scope>NUCLEOTIDE SEQUENCE [LARGE SCALE GENOMIC DNA]</scope>
    <source>
        <strain evidence="6 7">JCM 16112</strain>
    </source>
</reference>
<dbReference type="PANTHER" id="PTHR43133:SF46">
    <property type="entry name" value="RNA POLYMERASE SIGMA-70 FACTOR ECF SUBFAMILY"/>
    <property type="match status" value="1"/>
</dbReference>
<dbReference type="EMBL" id="BAAAFI010000010">
    <property type="protein sequence ID" value="GAA0879248.1"/>
    <property type="molecule type" value="Genomic_DNA"/>
</dbReference>
<dbReference type="Gene3D" id="1.10.10.10">
    <property type="entry name" value="Winged helix-like DNA-binding domain superfamily/Winged helix DNA-binding domain"/>
    <property type="match status" value="1"/>
</dbReference>
<dbReference type="InterPro" id="IPR039425">
    <property type="entry name" value="RNA_pol_sigma-70-like"/>
</dbReference>
<dbReference type="InterPro" id="IPR014284">
    <property type="entry name" value="RNA_pol_sigma-70_dom"/>
</dbReference>
<dbReference type="InterPro" id="IPR013249">
    <property type="entry name" value="RNA_pol_sigma70_r4_t2"/>
</dbReference>
<dbReference type="Gene3D" id="1.10.1740.10">
    <property type="match status" value="1"/>
</dbReference>
<evidence type="ECO:0000313" key="7">
    <source>
        <dbReference type="Proteomes" id="UP001500469"/>
    </source>
</evidence>
<feature type="domain" description="RNA polymerase sigma factor 70 region 4 type 2" evidence="5">
    <location>
        <begin position="149"/>
        <end position="202"/>
    </location>
</feature>